<comment type="cofactor">
    <cofactor evidence="12">
        <name>Zn(2+)</name>
        <dbReference type="ChEBI" id="CHEBI:29105"/>
    </cofactor>
    <text evidence="12">Binds 2 zinc ions per subunit.</text>
</comment>
<dbReference type="HAMAP" id="MF_00983">
    <property type="entry name" value="PriA"/>
    <property type="match status" value="1"/>
</dbReference>
<comment type="caution">
    <text evidence="14">The sequence shown here is derived from an EMBL/GenBank/DDBJ whole genome shotgun (WGS) entry which is preliminary data.</text>
</comment>
<dbReference type="Pfam" id="PF18319">
    <property type="entry name" value="Zn_ribbon_PriA"/>
    <property type="match status" value="1"/>
</dbReference>
<keyword evidence="9 12" id="KW-0238">DNA-binding</keyword>
<name>A0A175R2Z9_9HYPH</name>
<evidence type="ECO:0000256" key="10">
    <source>
        <dbReference type="ARBA" id="ARBA00023235"/>
    </source>
</evidence>
<dbReference type="InterPro" id="IPR027417">
    <property type="entry name" value="P-loop_NTPase"/>
</dbReference>
<dbReference type="NCBIfam" id="TIGR00595">
    <property type="entry name" value="priA"/>
    <property type="match status" value="1"/>
</dbReference>
<feature type="domain" description="Helicase ATP-binding" evidence="13">
    <location>
        <begin position="224"/>
        <end position="390"/>
    </location>
</feature>
<feature type="binding site" evidence="12">
    <location>
        <position position="494"/>
    </location>
    <ligand>
        <name>Zn(2+)</name>
        <dbReference type="ChEBI" id="CHEBI:29105"/>
        <label>1</label>
    </ligand>
</feature>
<dbReference type="PANTHER" id="PTHR30580:SF0">
    <property type="entry name" value="PRIMOSOMAL PROTEIN N"/>
    <property type="match status" value="1"/>
</dbReference>
<sequence>MPGPSAVPQPSRSALSLLGDLFPARTVPVLVPMPAERPYSYVVPEGMAVQPGSIVQVPLGPRQVAGVVWDGETDAVDPKKLKAITHAFDCPPLPEAMRRFIDWVAEYTLSPPGLVARMVLRVPVAFDPEPFVDGLRLTDQRPERLTPARQKLLETATAGLEWTRPGLLHASGVSASVLDGLVKAGSFETVKLPPHPIVFPPDTSYGRADLSDTQREAADRLCDAVGEGGFSVSLLEGVTGSGKTEVYFEAVAKALEAGRQVLILLPEIALTQSFIDRFHARFGTEPAQWHSDVPPRNRERVWRQVAEGRVRVVAGARSALFLPFKDLGLIIVDEEHDPAYKQEDRTFYHARDMAVVRGHIGECAVILASATPSLETRVNARSGRYRHVPLTGRFQAAALPSLQLVDLRRHPPAKGRFISPVLHTAIEETIARGEQALLFLNRRGYAPLTLCRACGHRFQCRQCSSWLVDHRLRGVLQCHHCGHSERRPEACPSCGTLDHLVACGPGVERVAEEMLHAFPEARTILLSSDLPGGARRLRRELDAVAEGEADIVIGTQLVAKGHHFPLMTLVGAVDADLGLNNGDPRAAERTFQLLHQVTGRAGRSGLPSRGLIQTFAPEHAVMQAIAAGDPERFYERETAERERAGLPPFGRLAAIIVSADSRREAEEYGRLLRKAAPEDGDLEVLGPAEAPLGLVRGRHRFRLLIQGGRRAPIQSFVRAMVASAPRPRGSVQIQIDIDPQSFL</sequence>
<dbReference type="eggNOG" id="COG1198">
    <property type="taxonomic scope" value="Bacteria"/>
</dbReference>
<comment type="catalytic activity">
    <reaction evidence="11 12">
        <text>ATP + H2O = ADP + phosphate + H(+)</text>
        <dbReference type="Rhea" id="RHEA:13065"/>
        <dbReference type="ChEBI" id="CHEBI:15377"/>
        <dbReference type="ChEBI" id="CHEBI:15378"/>
        <dbReference type="ChEBI" id="CHEBI:30616"/>
        <dbReference type="ChEBI" id="CHEBI:43474"/>
        <dbReference type="ChEBI" id="CHEBI:456216"/>
        <dbReference type="EC" id="5.6.2.4"/>
    </reaction>
</comment>
<evidence type="ECO:0000256" key="3">
    <source>
        <dbReference type="ARBA" id="ARBA00022723"/>
    </source>
</evidence>
<evidence type="ECO:0000256" key="1">
    <source>
        <dbReference type="ARBA" id="ARBA00022515"/>
    </source>
</evidence>
<keyword evidence="5 12" id="KW-0378">Hydrolase</keyword>
<keyword evidence="2 12" id="KW-0235">DNA replication</keyword>
<dbReference type="Gene3D" id="3.40.1440.60">
    <property type="entry name" value="PriA, 3(prime) DNA-binding domain"/>
    <property type="match status" value="1"/>
</dbReference>
<dbReference type="InterPro" id="IPR040498">
    <property type="entry name" value="PriA_CRR"/>
</dbReference>
<dbReference type="InterPro" id="IPR014001">
    <property type="entry name" value="Helicase_ATP-bd"/>
</dbReference>
<accession>A0A175R2Z9</accession>
<dbReference type="InterPro" id="IPR001650">
    <property type="entry name" value="Helicase_C-like"/>
</dbReference>
<dbReference type="CDD" id="cd17929">
    <property type="entry name" value="DEXHc_priA"/>
    <property type="match status" value="1"/>
</dbReference>
<evidence type="ECO:0000256" key="11">
    <source>
        <dbReference type="ARBA" id="ARBA00048988"/>
    </source>
</evidence>
<dbReference type="OrthoDB" id="9759544at2"/>
<dbReference type="GO" id="GO:0006270">
    <property type="term" value="P:DNA replication initiation"/>
    <property type="evidence" value="ECO:0007669"/>
    <property type="project" value="TreeGrafter"/>
</dbReference>
<dbReference type="GO" id="GO:0005524">
    <property type="term" value="F:ATP binding"/>
    <property type="evidence" value="ECO:0007669"/>
    <property type="project" value="UniProtKB-UniRule"/>
</dbReference>
<evidence type="ECO:0000256" key="12">
    <source>
        <dbReference type="HAMAP-Rule" id="MF_00983"/>
    </source>
</evidence>
<dbReference type="SMART" id="SM00487">
    <property type="entry name" value="DEXDc"/>
    <property type="match status" value="1"/>
</dbReference>
<dbReference type="GO" id="GO:0003677">
    <property type="term" value="F:DNA binding"/>
    <property type="evidence" value="ECO:0007669"/>
    <property type="project" value="UniProtKB-UniRule"/>
</dbReference>
<dbReference type="InterPro" id="IPR011545">
    <property type="entry name" value="DEAD/DEAH_box_helicase_dom"/>
</dbReference>
<evidence type="ECO:0000256" key="9">
    <source>
        <dbReference type="ARBA" id="ARBA00023125"/>
    </source>
</evidence>
<feature type="binding site" evidence="12">
    <location>
        <position position="460"/>
    </location>
    <ligand>
        <name>Zn(2+)</name>
        <dbReference type="ChEBI" id="CHEBI:29105"/>
        <label>2</label>
    </ligand>
</feature>
<keyword evidence="1 12" id="KW-0639">Primosome</keyword>
<evidence type="ECO:0000256" key="8">
    <source>
        <dbReference type="ARBA" id="ARBA00022840"/>
    </source>
</evidence>
<comment type="subunit">
    <text evidence="12">Component of the replication restart primosome.</text>
</comment>
<protein>
    <recommendedName>
        <fullName evidence="12">Replication restart protein PriA</fullName>
    </recommendedName>
    <alternativeName>
        <fullName evidence="12">ATP-dependent DNA helicase PriA</fullName>
        <ecNumber evidence="12">5.6.2.4</ecNumber>
    </alternativeName>
    <alternativeName>
        <fullName evidence="12">DNA 3'-5' helicase PriA</fullName>
    </alternativeName>
</protein>
<evidence type="ECO:0000313" key="15">
    <source>
        <dbReference type="Proteomes" id="UP000078272"/>
    </source>
</evidence>
<evidence type="ECO:0000256" key="5">
    <source>
        <dbReference type="ARBA" id="ARBA00022801"/>
    </source>
</evidence>
<feature type="binding site" evidence="12">
    <location>
        <position position="478"/>
    </location>
    <ligand>
        <name>Zn(2+)</name>
        <dbReference type="ChEBI" id="CHEBI:29105"/>
        <label>2</label>
    </ligand>
</feature>
<dbReference type="FunFam" id="3.40.50.300:FF:000489">
    <property type="entry name" value="Primosome assembly protein PriA"/>
    <property type="match status" value="1"/>
</dbReference>
<dbReference type="Pfam" id="PF18074">
    <property type="entry name" value="PriA_C"/>
    <property type="match status" value="1"/>
</dbReference>
<comment type="function">
    <text evidence="12">Initiates the restart of stalled replication forks, which reloads the replicative helicase on sites other than the origin of replication. Recognizes and binds to abandoned replication forks and remodels them to uncover a helicase loading site. Promotes assembly of the primosome at these replication forks.</text>
</comment>
<dbReference type="STRING" id="401562.NS365_06600"/>
<feature type="binding site" evidence="12">
    <location>
        <position position="481"/>
    </location>
    <ligand>
        <name>Zn(2+)</name>
        <dbReference type="ChEBI" id="CHEBI:29105"/>
        <label>2</label>
    </ligand>
</feature>
<evidence type="ECO:0000256" key="6">
    <source>
        <dbReference type="ARBA" id="ARBA00022806"/>
    </source>
</evidence>
<feature type="binding site" evidence="12">
    <location>
        <position position="451"/>
    </location>
    <ligand>
        <name>Zn(2+)</name>
        <dbReference type="ChEBI" id="CHEBI:29105"/>
        <label>1</label>
    </ligand>
</feature>
<dbReference type="GO" id="GO:1990077">
    <property type="term" value="C:primosome complex"/>
    <property type="evidence" value="ECO:0007669"/>
    <property type="project" value="UniProtKB-UniRule"/>
</dbReference>
<keyword evidence="4 12" id="KW-0547">Nucleotide-binding</keyword>
<dbReference type="GO" id="GO:0006302">
    <property type="term" value="P:double-strand break repair"/>
    <property type="evidence" value="ECO:0007669"/>
    <property type="project" value="InterPro"/>
</dbReference>
<comment type="similarity">
    <text evidence="12">Belongs to the helicase family. PriA subfamily.</text>
</comment>
<dbReference type="Gene3D" id="3.40.50.300">
    <property type="entry name" value="P-loop containing nucleotide triphosphate hydrolases"/>
    <property type="match status" value="2"/>
</dbReference>
<dbReference type="NCBIfam" id="NF004071">
    <property type="entry name" value="PRK05580.2-3"/>
    <property type="match status" value="1"/>
</dbReference>
<keyword evidence="6 12" id="KW-0347">Helicase</keyword>
<dbReference type="Proteomes" id="UP000078272">
    <property type="component" value="Unassembled WGS sequence"/>
</dbReference>
<dbReference type="NCBIfam" id="NF004070">
    <property type="entry name" value="PRK05580.2-2"/>
    <property type="match status" value="1"/>
</dbReference>
<dbReference type="EC" id="5.6.2.4" evidence="12"/>
<dbReference type="GO" id="GO:0008270">
    <property type="term" value="F:zinc ion binding"/>
    <property type="evidence" value="ECO:0007669"/>
    <property type="project" value="UniProtKB-UniRule"/>
</dbReference>
<dbReference type="Pfam" id="PF00270">
    <property type="entry name" value="DEAD"/>
    <property type="match status" value="1"/>
</dbReference>
<dbReference type="AlphaFoldDB" id="A0A175R2Z9"/>
<keyword evidence="10 12" id="KW-0413">Isomerase</keyword>
<dbReference type="GO" id="GO:0006269">
    <property type="term" value="P:DNA replication, synthesis of primer"/>
    <property type="evidence" value="ECO:0007669"/>
    <property type="project" value="UniProtKB-KW"/>
</dbReference>
<dbReference type="SUPFAM" id="SSF52540">
    <property type="entry name" value="P-loop containing nucleoside triphosphate hydrolases"/>
    <property type="match status" value="2"/>
</dbReference>
<dbReference type="PROSITE" id="PS51192">
    <property type="entry name" value="HELICASE_ATP_BIND_1"/>
    <property type="match status" value="1"/>
</dbReference>
<dbReference type="InterPro" id="IPR005259">
    <property type="entry name" value="PriA"/>
</dbReference>
<evidence type="ECO:0000256" key="7">
    <source>
        <dbReference type="ARBA" id="ARBA00022833"/>
    </source>
</evidence>
<comment type="catalytic activity">
    <reaction evidence="12">
        <text>Couples ATP hydrolysis with the unwinding of duplex DNA by translocating in the 3'-5' direction.</text>
        <dbReference type="EC" id="5.6.2.4"/>
    </reaction>
</comment>
<evidence type="ECO:0000313" key="14">
    <source>
        <dbReference type="EMBL" id="KTQ84633.1"/>
    </source>
</evidence>
<proteinExistence type="inferred from homology"/>
<dbReference type="GO" id="GO:0016887">
    <property type="term" value="F:ATP hydrolysis activity"/>
    <property type="evidence" value="ECO:0007669"/>
    <property type="project" value="RHEA"/>
</dbReference>
<keyword evidence="7 12" id="KW-0862">Zinc</keyword>
<dbReference type="Pfam" id="PF17764">
    <property type="entry name" value="PriA_3primeBD"/>
    <property type="match status" value="1"/>
</dbReference>
<evidence type="ECO:0000256" key="2">
    <source>
        <dbReference type="ARBA" id="ARBA00022705"/>
    </source>
</evidence>
<dbReference type="GO" id="GO:0043138">
    <property type="term" value="F:3'-5' DNA helicase activity"/>
    <property type="evidence" value="ECO:0007669"/>
    <property type="project" value="UniProtKB-EC"/>
</dbReference>
<dbReference type="PATRIC" id="fig|401562.3.peg.4740"/>
<dbReference type="InterPro" id="IPR041236">
    <property type="entry name" value="PriA_C"/>
</dbReference>
<dbReference type="PANTHER" id="PTHR30580">
    <property type="entry name" value="PRIMOSOMAL PROTEIN N"/>
    <property type="match status" value="1"/>
</dbReference>
<dbReference type="InterPro" id="IPR042115">
    <property type="entry name" value="PriA_3primeBD_sf"/>
</dbReference>
<feature type="binding site" evidence="12">
    <location>
        <position position="463"/>
    </location>
    <ligand>
        <name>Zn(2+)</name>
        <dbReference type="ChEBI" id="CHEBI:29105"/>
        <label>2</label>
    </ligand>
</feature>
<feature type="binding site" evidence="12">
    <location>
        <position position="491"/>
    </location>
    <ligand>
        <name>Zn(2+)</name>
        <dbReference type="ChEBI" id="CHEBI:29105"/>
        <label>1</label>
    </ligand>
</feature>
<gene>
    <name evidence="12" type="primary">priA</name>
    <name evidence="14" type="ORF">NS226_21415</name>
</gene>
<reference evidence="14 15" key="1">
    <citation type="journal article" date="2016" name="Front. Microbiol.">
        <title>Genomic Resource of Rice Seed Associated Bacteria.</title>
        <authorList>
            <person name="Midha S."/>
            <person name="Bansal K."/>
            <person name="Sharma S."/>
            <person name="Kumar N."/>
            <person name="Patil P.P."/>
            <person name="Chaudhry V."/>
            <person name="Patil P.B."/>
        </authorList>
    </citation>
    <scope>NUCLEOTIDE SEQUENCE [LARGE SCALE GENOMIC DNA]</scope>
    <source>
        <strain evidence="14 15">NS226</strain>
    </source>
</reference>
<evidence type="ECO:0000259" key="13">
    <source>
        <dbReference type="PROSITE" id="PS51192"/>
    </source>
</evidence>
<feature type="binding site" evidence="12">
    <location>
        <position position="454"/>
    </location>
    <ligand>
        <name>Zn(2+)</name>
        <dbReference type="ChEBI" id="CHEBI:29105"/>
        <label>1</label>
    </ligand>
</feature>
<keyword evidence="8 12" id="KW-0067">ATP-binding</keyword>
<dbReference type="GO" id="GO:0006310">
    <property type="term" value="P:DNA recombination"/>
    <property type="evidence" value="ECO:0007669"/>
    <property type="project" value="InterPro"/>
</dbReference>
<dbReference type="SMART" id="SM00490">
    <property type="entry name" value="HELICc"/>
    <property type="match status" value="1"/>
</dbReference>
<organism evidence="14 15">
    <name type="scientific">Aureimonas ureilytica</name>
    <dbReference type="NCBI Taxonomy" id="401562"/>
    <lineage>
        <taxon>Bacteria</taxon>
        <taxon>Pseudomonadati</taxon>
        <taxon>Pseudomonadota</taxon>
        <taxon>Alphaproteobacteria</taxon>
        <taxon>Hyphomicrobiales</taxon>
        <taxon>Aurantimonadaceae</taxon>
        <taxon>Aureimonas</taxon>
    </lineage>
</organism>
<evidence type="ECO:0000256" key="4">
    <source>
        <dbReference type="ARBA" id="ARBA00022741"/>
    </source>
</evidence>
<dbReference type="EMBL" id="LDPZ01000070">
    <property type="protein sequence ID" value="KTQ84633.1"/>
    <property type="molecule type" value="Genomic_DNA"/>
</dbReference>
<keyword evidence="3 12" id="KW-0479">Metal-binding</keyword>
<dbReference type="InterPro" id="IPR041222">
    <property type="entry name" value="PriA_3primeBD"/>
</dbReference>